<feature type="binding site" description="axial binding residue" evidence="6">
    <location>
        <position position="143"/>
    </location>
    <ligand>
        <name>heme c</name>
        <dbReference type="ChEBI" id="CHEBI:61717"/>
    </ligand>
    <ligandPart>
        <name>Fe</name>
        <dbReference type="ChEBI" id="CHEBI:18248"/>
    </ligandPart>
</feature>
<evidence type="ECO:0000313" key="10">
    <source>
        <dbReference type="Proteomes" id="UP000220836"/>
    </source>
</evidence>
<dbReference type="InterPro" id="IPR002321">
    <property type="entry name" value="Cyt_c_II"/>
</dbReference>
<keyword evidence="8" id="KW-0732">Signal</keyword>
<feature type="binding site" description="covalent" evidence="7">
    <location>
        <position position="142"/>
    </location>
    <ligand>
        <name>heme c</name>
        <dbReference type="ChEBI" id="CHEBI:61717"/>
    </ligand>
</feature>
<feature type="signal peptide" evidence="8">
    <location>
        <begin position="1"/>
        <end position="25"/>
    </location>
</feature>
<gene>
    <name evidence="9" type="ORF">PEV8663_00461</name>
</gene>
<dbReference type="InterPro" id="IPR010980">
    <property type="entry name" value="Cyt_c/b562"/>
</dbReference>
<evidence type="ECO:0000256" key="6">
    <source>
        <dbReference type="PIRSR" id="PIRSR000027-1"/>
    </source>
</evidence>
<keyword evidence="2 7" id="KW-0349">Heme</keyword>
<dbReference type="InterPro" id="IPR012127">
    <property type="entry name" value="Cyt_c_prime"/>
</dbReference>
<evidence type="ECO:0000256" key="4">
    <source>
        <dbReference type="ARBA" id="ARBA00022982"/>
    </source>
</evidence>
<accession>A0A238JUG0</accession>
<dbReference type="OrthoDB" id="7596534at2"/>
<evidence type="ECO:0000256" key="2">
    <source>
        <dbReference type="ARBA" id="ARBA00022617"/>
    </source>
</evidence>
<dbReference type="PIRSF" id="PIRSF000027">
    <property type="entry name" value="Cytc_c_prime"/>
    <property type="match status" value="1"/>
</dbReference>
<evidence type="ECO:0000256" key="1">
    <source>
        <dbReference type="ARBA" id="ARBA00022448"/>
    </source>
</evidence>
<dbReference type="SUPFAM" id="SSF47175">
    <property type="entry name" value="Cytochromes"/>
    <property type="match status" value="1"/>
</dbReference>
<evidence type="ECO:0000256" key="8">
    <source>
        <dbReference type="SAM" id="SignalP"/>
    </source>
</evidence>
<proteinExistence type="predicted"/>
<name>A0A238JUG0_9RHOB</name>
<dbReference type="Pfam" id="PF01322">
    <property type="entry name" value="Cytochrom_C_2"/>
    <property type="match status" value="1"/>
</dbReference>
<sequence>MKQIKSCLSAVVVTACLGTVVLAHGGVKNAAVMARMDAMKSIGDAVKIMGTMNKGTVAFDVETARTAAKTVALHAAQTPLLFQAPETDPKSEALPAIWDRFDDFSAKAQSMEKAANDLSQSLSTPEDLSNGMIQLGATCKACHKEYRK</sequence>
<dbReference type="Proteomes" id="UP000220836">
    <property type="component" value="Unassembled WGS sequence"/>
</dbReference>
<organism evidence="9 10">
    <name type="scientific">Pelagimonas varians</name>
    <dbReference type="NCBI Taxonomy" id="696760"/>
    <lineage>
        <taxon>Bacteria</taxon>
        <taxon>Pseudomonadati</taxon>
        <taxon>Pseudomonadota</taxon>
        <taxon>Alphaproteobacteria</taxon>
        <taxon>Rhodobacterales</taxon>
        <taxon>Roseobacteraceae</taxon>
        <taxon>Pelagimonas</taxon>
    </lineage>
</organism>
<dbReference type="Gene3D" id="1.20.120.10">
    <property type="entry name" value="Cytochrome c/b562"/>
    <property type="match status" value="1"/>
</dbReference>
<evidence type="ECO:0000313" key="9">
    <source>
        <dbReference type="EMBL" id="SMX34318.1"/>
    </source>
</evidence>
<keyword evidence="5 6" id="KW-0408">Iron</keyword>
<evidence type="ECO:0000256" key="5">
    <source>
        <dbReference type="ARBA" id="ARBA00023004"/>
    </source>
</evidence>
<feature type="binding site" description="covalent" evidence="7">
    <location>
        <position position="139"/>
    </location>
    <ligand>
        <name>heme c</name>
        <dbReference type="ChEBI" id="CHEBI:61717"/>
    </ligand>
</feature>
<evidence type="ECO:0000256" key="7">
    <source>
        <dbReference type="PIRSR" id="PIRSR000027-2"/>
    </source>
</evidence>
<feature type="chain" id="PRO_5012376004" evidence="8">
    <location>
        <begin position="26"/>
        <end position="148"/>
    </location>
</feature>
<keyword evidence="1" id="KW-0813">Transport</keyword>
<dbReference type="RefSeq" id="WP_097802977.1">
    <property type="nucleotide sequence ID" value="NZ_FXYH01000001.1"/>
</dbReference>
<dbReference type="PROSITE" id="PS51257">
    <property type="entry name" value="PROKAR_LIPOPROTEIN"/>
    <property type="match status" value="1"/>
</dbReference>
<evidence type="ECO:0000256" key="3">
    <source>
        <dbReference type="ARBA" id="ARBA00022723"/>
    </source>
</evidence>
<keyword evidence="3 6" id="KW-0479">Metal-binding</keyword>
<dbReference type="AlphaFoldDB" id="A0A238JUG0"/>
<keyword evidence="4" id="KW-0249">Electron transport</keyword>
<dbReference type="PROSITE" id="PS51009">
    <property type="entry name" value="CYTCII"/>
    <property type="match status" value="1"/>
</dbReference>
<dbReference type="GO" id="GO:0020037">
    <property type="term" value="F:heme binding"/>
    <property type="evidence" value="ECO:0007669"/>
    <property type="project" value="InterPro"/>
</dbReference>
<dbReference type="GO" id="GO:0022900">
    <property type="term" value="P:electron transport chain"/>
    <property type="evidence" value="ECO:0007669"/>
    <property type="project" value="InterPro"/>
</dbReference>
<dbReference type="EMBL" id="FXYH01000001">
    <property type="protein sequence ID" value="SMX34318.1"/>
    <property type="molecule type" value="Genomic_DNA"/>
</dbReference>
<comment type="PTM">
    <text evidence="7">Binds 1 heme group per subunit.</text>
</comment>
<reference evidence="9 10" key="1">
    <citation type="submission" date="2017-05" db="EMBL/GenBank/DDBJ databases">
        <authorList>
            <person name="Song R."/>
            <person name="Chenine A.L."/>
            <person name="Ruprecht R.M."/>
        </authorList>
    </citation>
    <scope>NUCLEOTIDE SEQUENCE [LARGE SCALE GENOMIC DNA]</scope>
    <source>
        <strain evidence="9 10">CECT 8663</strain>
    </source>
</reference>
<dbReference type="GO" id="GO:0009055">
    <property type="term" value="F:electron transfer activity"/>
    <property type="evidence" value="ECO:0007669"/>
    <property type="project" value="InterPro"/>
</dbReference>
<keyword evidence="10" id="KW-1185">Reference proteome</keyword>
<protein>
    <submittedName>
        <fullName evidence="9">Cytochrome c-556</fullName>
    </submittedName>
</protein>
<dbReference type="GO" id="GO:0005506">
    <property type="term" value="F:iron ion binding"/>
    <property type="evidence" value="ECO:0007669"/>
    <property type="project" value="InterPro"/>
</dbReference>
<dbReference type="GO" id="GO:0042597">
    <property type="term" value="C:periplasmic space"/>
    <property type="evidence" value="ECO:0007669"/>
    <property type="project" value="InterPro"/>
</dbReference>